<comment type="similarity">
    <text evidence="1 7">Belongs to the acylphosphatase family.</text>
</comment>
<dbReference type="Pfam" id="PF00708">
    <property type="entry name" value="Acylphosphatase"/>
    <property type="match status" value="1"/>
</dbReference>
<dbReference type="Gene3D" id="3.30.70.100">
    <property type="match status" value="1"/>
</dbReference>
<evidence type="ECO:0000256" key="2">
    <source>
        <dbReference type="ARBA" id="ARBA00012150"/>
    </source>
</evidence>
<evidence type="ECO:0000256" key="7">
    <source>
        <dbReference type="RuleBase" id="RU004168"/>
    </source>
</evidence>
<name>A0A1J1IU08_9DIPT</name>
<accession>A0A1J1IU08</accession>
<feature type="active site" evidence="5">
    <location>
        <position position="21"/>
    </location>
</feature>
<evidence type="ECO:0000256" key="4">
    <source>
        <dbReference type="ARBA" id="ARBA00047645"/>
    </source>
</evidence>
<dbReference type="SUPFAM" id="SSF54975">
    <property type="entry name" value="Acylphosphatase/BLUF domain-like"/>
    <property type="match status" value="1"/>
</dbReference>
<dbReference type="GO" id="GO:0003998">
    <property type="term" value="F:acylphosphatase activity"/>
    <property type="evidence" value="ECO:0007669"/>
    <property type="project" value="UniProtKB-EC"/>
</dbReference>
<sequence>MPKLVSCDFEVFGKVQGVYFRKYTEKQATVLGLRGWCKNKSTGSVIGKIEGDETRVHQMMDWLKTTGSPKSNIVKAIFSEPKAIQDFSTRNFTIRR</sequence>
<reference evidence="9 10" key="1">
    <citation type="submission" date="2015-04" db="EMBL/GenBank/DDBJ databases">
        <authorList>
            <person name="Syromyatnikov M.Y."/>
            <person name="Popov V.N."/>
        </authorList>
    </citation>
    <scope>NUCLEOTIDE SEQUENCE [LARGE SCALE GENOMIC DNA]</scope>
</reference>
<dbReference type="PROSITE" id="PS00150">
    <property type="entry name" value="ACYLPHOSPHATASE_1"/>
    <property type="match status" value="1"/>
</dbReference>
<dbReference type="OrthoDB" id="7961613at2759"/>
<dbReference type="PROSITE" id="PS00151">
    <property type="entry name" value="ACYLPHOSPHATASE_2"/>
    <property type="match status" value="1"/>
</dbReference>
<dbReference type="PRINTS" id="PR00112">
    <property type="entry name" value="ACYLPHPHTASE"/>
</dbReference>
<dbReference type="InterPro" id="IPR001792">
    <property type="entry name" value="Acylphosphatase-like_dom"/>
</dbReference>
<dbReference type="PANTHER" id="PTHR10029">
    <property type="entry name" value="ACYLPHOSPHATASE"/>
    <property type="match status" value="1"/>
</dbReference>
<keyword evidence="3 5" id="KW-0378">Hydrolase</keyword>
<keyword evidence="10" id="KW-1185">Reference proteome</keyword>
<gene>
    <name evidence="9" type="primary">putative Acylphosphatase-1</name>
    <name evidence="9" type="ORF">CLUMA_CG016403</name>
</gene>
<dbReference type="EMBL" id="CVRI01000059">
    <property type="protein sequence ID" value="CRL03068.1"/>
    <property type="molecule type" value="Genomic_DNA"/>
</dbReference>
<dbReference type="EC" id="3.6.1.7" evidence="2 5"/>
<dbReference type="InterPro" id="IPR020456">
    <property type="entry name" value="Acylphosphatase"/>
</dbReference>
<evidence type="ECO:0000313" key="9">
    <source>
        <dbReference type="EMBL" id="CRL03068.1"/>
    </source>
</evidence>
<evidence type="ECO:0000259" key="8">
    <source>
        <dbReference type="PROSITE" id="PS51160"/>
    </source>
</evidence>
<dbReference type="Proteomes" id="UP000183832">
    <property type="component" value="Unassembled WGS sequence"/>
</dbReference>
<dbReference type="InterPro" id="IPR017968">
    <property type="entry name" value="Acylphosphatase_CS"/>
</dbReference>
<evidence type="ECO:0000256" key="3">
    <source>
        <dbReference type="ARBA" id="ARBA00022801"/>
    </source>
</evidence>
<evidence type="ECO:0000256" key="5">
    <source>
        <dbReference type="PROSITE-ProRule" id="PRU00520"/>
    </source>
</evidence>
<dbReference type="FunFam" id="3.30.70.100:FF:000011">
    <property type="entry name" value="Acylphosphatase"/>
    <property type="match status" value="1"/>
</dbReference>
<organism evidence="9 10">
    <name type="scientific">Clunio marinus</name>
    <dbReference type="NCBI Taxonomy" id="568069"/>
    <lineage>
        <taxon>Eukaryota</taxon>
        <taxon>Metazoa</taxon>
        <taxon>Ecdysozoa</taxon>
        <taxon>Arthropoda</taxon>
        <taxon>Hexapoda</taxon>
        <taxon>Insecta</taxon>
        <taxon>Pterygota</taxon>
        <taxon>Neoptera</taxon>
        <taxon>Endopterygota</taxon>
        <taxon>Diptera</taxon>
        <taxon>Nematocera</taxon>
        <taxon>Chironomoidea</taxon>
        <taxon>Chironomidae</taxon>
        <taxon>Clunio</taxon>
    </lineage>
</organism>
<dbReference type="PANTHER" id="PTHR10029:SF3">
    <property type="entry name" value="ACYLPHOSPHATASE-RELATED"/>
    <property type="match status" value="1"/>
</dbReference>
<proteinExistence type="inferred from homology"/>
<feature type="active site" evidence="5">
    <location>
        <position position="39"/>
    </location>
</feature>
<dbReference type="PROSITE" id="PS51160">
    <property type="entry name" value="ACYLPHOSPHATASE_3"/>
    <property type="match status" value="1"/>
</dbReference>
<evidence type="ECO:0000256" key="1">
    <source>
        <dbReference type="ARBA" id="ARBA00005614"/>
    </source>
</evidence>
<dbReference type="STRING" id="568069.A0A1J1IU08"/>
<protein>
    <recommendedName>
        <fullName evidence="2 5">Acylphosphatase</fullName>
        <ecNumber evidence="2 5">3.6.1.7</ecNumber>
    </recommendedName>
</protein>
<dbReference type="AlphaFoldDB" id="A0A1J1IU08"/>
<dbReference type="InterPro" id="IPR036046">
    <property type="entry name" value="Acylphosphatase-like_dom_sf"/>
</dbReference>
<feature type="domain" description="Acylphosphatase-like" evidence="8">
    <location>
        <begin position="6"/>
        <end position="96"/>
    </location>
</feature>
<evidence type="ECO:0000313" key="10">
    <source>
        <dbReference type="Proteomes" id="UP000183832"/>
    </source>
</evidence>
<comment type="catalytic activity">
    <reaction evidence="4 5 6">
        <text>an acyl phosphate + H2O = a carboxylate + phosphate + H(+)</text>
        <dbReference type="Rhea" id="RHEA:14965"/>
        <dbReference type="ChEBI" id="CHEBI:15377"/>
        <dbReference type="ChEBI" id="CHEBI:15378"/>
        <dbReference type="ChEBI" id="CHEBI:29067"/>
        <dbReference type="ChEBI" id="CHEBI:43474"/>
        <dbReference type="ChEBI" id="CHEBI:59918"/>
        <dbReference type="EC" id="3.6.1.7"/>
    </reaction>
</comment>
<evidence type="ECO:0000256" key="6">
    <source>
        <dbReference type="RuleBase" id="RU000553"/>
    </source>
</evidence>